<evidence type="ECO:0000256" key="7">
    <source>
        <dbReference type="SAM" id="MobiDB-lite"/>
    </source>
</evidence>
<feature type="binding site" evidence="4">
    <location>
        <position position="145"/>
    </location>
    <ligand>
        <name>GTP</name>
        <dbReference type="ChEBI" id="CHEBI:37565"/>
    </ligand>
</feature>
<dbReference type="SUPFAM" id="SSF52490">
    <property type="entry name" value="Tubulin nucleotide-binding domain-like"/>
    <property type="match status" value="1"/>
</dbReference>
<dbReference type="Pfam" id="PF00091">
    <property type="entry name" value="Tubulin"/>
    <property type="match status" value="1"/>
</dbReference>
<dbReference type="InterPro" id="IPR020805">
    <property type="entry name" value="Cell_div_FtsZ_CS"/>
</dbReference>
<dbReference type="EMBL" id="JAERMS010000048">
    <property type="protein sequence ID" value="MBO1364303.1"/>
    <property type="molecule type" value="Genomic_DNA"/>
</dbReference>
<dbReference type="InterPro" id="IPR036525">
    <property type="entry name" value="Tubulin/FtsZ_GTPase_sf"/>
</dbReference>
<dbReference type="InterPro" id="IPR024757">
    <property type="entry name" value="FtsZ_C"/>
</dbReference>
<comment type="caution">
    <text evidence="10">The sequence shown here is derived from an EMBL/GenBank/DDBJ whole genome shotgun (WGS) entry which is preliminary data.</text>
</comment>
<dbReference type="CDD" id="cd02201">
    <property type="entry name" value="FtsZ_type1"/>
    <property type="match status" value="1"/>
</dbReference>
<evidence type="ECO:0000256" key="6">
    <source>
        <dbReference type="RuleBase" id="RU000631"/>
    </source>
</evidence>
<evidence type="ECO:0000313" key="10">
    <source>
        <dbReference type="EMBL" id="MBO1364303.1"/>
    </source>
</evidence>
<evidence type="ECO:0000256" key="1">
    <source>
        <dbReference type="ARBA" id="ARBA00009690"/>
    </source>
</evidence>
<feature type="domain" description="Tubulin/FtsZ GTPase" evidence="8">
    <location>
        <begin position="17"/>
        <end position="206"/>
    </location>
</feature>
<keyword evidence="4 6" id="KW-0131">Cell cycle</keyword>
<dbReference type="PRINTS" id="PR00423">
    <property type="entry name" value="CELLDVISFTSZ"/>
</dbReference>
<gene>
    <name evidence="4 10" type="primary">ftsZ</name>
    <name evidence="10" type="ORF">JHU38_11095</name>
</gene>
<dbReference type="SMART" id="SM00864">
    <property type="entry name" value="Tubulin"/>
    <property type="match status" value="1"/>
</dbReference>
<dbReference type="InterPro" id="IPR000158">
    <property type="entry name" value="Cell_div_FtsZ"/>
</dbReference>
<keyword evidence="3 4" id="KW-0342">GTP-binding</keyword>
<keyword evidence="4" id="KW-0963">Cytoplasm</keyword>
<protein>
    <recommendedName>
        <fullName evidence="4 5">Cell division protein FtsZ</fullName>
    </recommendedName>
</protein>
<evidence type="ECO:0000259" key="8">
    <source>
        <dbReference type="SMART" id="SM00864"/>
    </source>
</evidence>
<keyword evidence="11" id="KW-1185">Reference proteome</keyword>
<dbReference type="InterPro" id="IPR003008">
    <property type="entry name" value="Tubulin_FtsZ_GTPase"/>
</dbReference>
<dbReference type="NCBIfam" id="TIGR00065">
    <property type="entry name" value="ftsZ"/>
    <property type="match status" value="1"/>
</dbReference>
<comment type="similarity">
    <text evidence="1 4 6">Belongs to the FtsZ family.</text>
</comment>
<keyword evidence="4 6" id="KW-0132">Cell division</keyword>
<dbReference type="GO" id="GO:0051301">
    <property type="term" value="P:cell division"/>
    <property type="evidence" value="ECO:0007669"/>
    <property type="project" value="UniProtKB-KW"/>
</dbReference>
<comment type="function">
    <text evidence="4 6">Essential cell division protein that forms a contractile ring structure (Z ring) at the future cell division site. The regulation of the ring assembly controls the timing and the location of cell division. One of the functions of the FtsZ ring is to recruit other cell division proteins to the septum to produce a new cell wall between the dividing cells. Binds GTP and shows GTPase activity.</text>
</comment>
<evidence type="ECO:0000256" key="4">
    <source>
        <dbReference type="HAMAP-Rule" id="MF_00909"/>
    </source>
</evidence>
<name>A0ABS3M7Z3_9BACT</name>
<feature type="region of interest" description="Disordered" evidence="7">
    <location>
        <begin position="416"/>
        <end position="438"/>
    </location>
</feature>
<feature type="domain" description="Tubulin/FtsZ 2-layer sandwich" evidence="9">
    <location>
        <begin position="208"/>
        <end position="330"/>
    </location>
</feature>
<dbReference type="InterPro" id="IPR037103">
    <property type="entry name" value="Tubulin/FtsZ-like_C"/>
</dbReference>
<keyword evidence="4 6" id="KW-0717">Septation</keyword>
<keyword evidence="2 4" id="KW-0547">Nucleotide-binding</keyword>
<dbReference type="RefSeq" id="WP_107581621.1">
    <property type="nucleotide sequence ID" value="NZ_JAERMS010000048.1"/>
</dbReference>
<feature type="binding site" evidence="4">
    <location>
        <position position="141"/>
    </location>
    <ligand>
        <name>GTP</name>
        <dbReference type="ChEBI" id="CHEBI:37565"/>
    </ligand>
</feature>
<dbReference type="PROSITE" id="PS01135">
    <property type="entry name" value="FTSZ_2"/>
    <property type="match status" value="1"/>
</dbReference>
<feature type="binding site" evidence="4">
    <location>
        <begin position="110"/>
        <end position="112"/>
    </location>
    <ligand>
        <name>GTP</name>
        <dbReference type="ChEBI" id="CHEBI:37565"/>
    </ligand>
</feature>
<accession>A0ABS3M7Z3</accession>
<feature type="binding site" evidence="4">
    <location>
        <begin position="25"/>
        <end position="29"/>
    </location>
    <ligand>
        <name>GTP</name>
        <dbReference type="ChEBI" id="CHEBI:37565"/>
    </ligand>
</feature>
<organism evidence="10 11">
    <name type="scientific">Prevotella illustrans</name>
    <dbReference type="NCBI Taxonomy" id="2800387"/>
    <lineage>
        <taxon>Bacteria</taxon>
        <taxon>Pseudomonadati</taxon>
        <taxon>Bacteroidota</taxon>
        <taxon>Bacteroidia</taxon>
        <taxon>Bacteroidales</taxon>
        <taxon>Prevotellaceae</taxon>
        <taxon>Prevotella</taxon>
    </lineage>
</organism>
<dbReference type="Gene3D" id="3.30.1330.20">
    <property type="entry name" value="Tubulin/FtsZ, C-terminal domain"/>
    <property type="match status" value="1"/>
</dbReference>
<dbReference type="Pfam" id="PF12327">
    <property type="entry name" value="FtsZ_C"/>
    <property type="match status" value="1"/>
</dbReference>
<comment type="subcellular location">
    <subcellularLocation>
        <location evidence="4">Cytoplasm</location>
    </subcellularLocation>
    <text evidence="4">Assembles at midcell at the inner surface of the cytoplasmic membrane.</text>
</comment>
<evidence type="ECO:0000256" key="3">
    <source>
        <dbReference type="ARBA" id="ARBA00023134"/>
    </source>
</evidence>
<dbReference type="PANTHER" id="PTHR30314:SF3">
    <property type="entry name" value="MITOCHONDRIAL DIVISION PROTEIN FSZA"/>
    <property type="match status" value="1"/>
</dbReference>
<reference evidence="10 11" key="1">
    <citation type="submission" date="2021-01" db="EMBL/GenBank/DDBJ databases">
        <title>Prevotella A2931 sp. nov.</title>
        <authorList>
            <person name="Buhl M."/>
            <person name="Oberhettinger P."/>
        </authorList>
    </citation>
    <scope>NUCLEOTIDE SEQUENCE [LARGE SCALE GENOMIC DNA]</scope>
    <source>
        <strain evidence="10 11">A2931</strain>
    </source>
</reference>
<dbReference type="SUPFAM" id="SSF55307">
    <property type="entry name" value="Tubulin C-terminal domain-like"/>
    <property type="match status" value="1"/>
</dbReference>
<dbReference type="PANTHER" id="PTHR30314">
    <property type="entry name" value="CELL DIVISION PROTEIN FTSZ-RELATED"/>
    <property type="match status" value="1"/>
</dbReference>
<dbReference type="Proteomes" id="UP000664265">
    <property type="component" value="Unassembled WGS sequence"/>
</dbReference>
<evidence type="ECO:0000313" key="11">
    <source>
        <dbReference type="Proteomes" id="UP000664265"/>
    </source>
</evidence>
<proteinExistence type="inferred from homology"/>
<dbReference type="HAMAP" id="MF_00909">
    <property type="entry name" value="FtsZ"/>
    <property type="match status" value="1"/>
</dbReference>
<evidence type="ECO:0000256" key="5">
    <source>
        <dbReference type="NCBIfam" id="TIGR00065"/>
    </source>
</evidence>
<feature type="binding site" evidence="4">
    <location>
        <position position="188"/>
    </location>
    <ligand>
        <name>GTP</name>
        <dbReference type="ChEBI" id="CHEBI:37565"/>
    </ligand>
</feature>
<sequence>MPNHIVDFGEPDKEKSIIKVIGVGGGGGNAVNHMYREGIHDVTFVLCNTDNQALNDSPVPVHLQLGKEGLGAGNKPERARQAAEESIDDLKQMLSDGTRMAFITAGMGGGTGTGAAPVIARVSKELGILTVGIVTIPFRFEGDRKIDQALDGVEEMAKHVDALLVINNERLREIYPELSLLNAFAKADDTLSIAAKSIAEIITTHGLMNLDFNDVKTVLKDGGVAIMSTGYGEGDGRVKAAIEDALNSPLLNDNDVYNSKKILLSIAFNSEKDDEGLMMDEMNDVNDFMAKFDSNFEIKWGVAIDPELGKKVKVTILATGFGIEDVDGMNPHLGFKRSQEEADRLARLQEQEAERNDRRGRYYKDKENNQYKRRPQIYIFHPDDLNNEDVILAIENTPTYKRTRQQLEEIRKQALGKQTGDNNESNGAEPIQGVISFA</sequence>
<dbReference type="SMART" id="SM00865">
    <property type="entry name" value="Tubulin_C"/>
    <property type="match status" value="1"/>
</dbReference>
<evidence type="ECO:0000259" key="9">
    <source>
        <dbReference type="SMART" id="SM00865"/>
    </source>
</evidence>
<dbReference type="InterPro" id="IPR018316">
    <property type="entry name" value="Tubulin/FtsZ_2-layer-sand-dom"/>
</dbReference>
<dbReference type="Gene3D" id="3.40.50.1440">
    <property type="entry name" value="Tubulin/FtsZ, GTPase domain"/>
    <property type="match status" value="1"/>
</dbReference>
<comment type="subunit">
    <text evidence="4">Homodimer. Polymerizes to form a dynamic ring structure in a strictly GTP-dependent manner. Interacts directly with several other division proteins.</text>
</comment>
<dbReference type="InterPro" id="IPR008280">
    <property type="entry name" value="Tub_FtsZ_C"/>
</dbReference>
<dbReference type="InterPro" id="IPR045061">
    <property type="entry name" value="FtsZ/CetZ"/>
</dbReference>
<evidence type="ECO:0000256" key="2">
    <source>
        <dbReference type="ARBA" id="ARBA00022741"/>
    </source>
</evidence>